<proteinExistence type="predicted"/>
<dbReference type="PANTHER" id="PTHR43471">
    <property type="entry name" value="ABC TRANSPORTER PERMEASE"/>
    <property type="match status" value="1"/>
</dbReference>
<protein>
    <submittedName>
        <fullName evidence="2">ABC transporter permease subunit</fullName>
    </submittedName>
</protein>
<feature type="transmembrane region" description="Helical" evidence="1">
    <location>
        <begin position="178"/>
        <end position="201"/>
    </location>
</feature>
<keyword evidence="1" id="KW-1133">Transmembrane helix</keyword>
<dbReference type="PANTHER" id="PTHR43471:SF1">
    <property type="entry name" value="ABC TRANSPORTER PERMEASE PROTEIN NOSY-RELATED"/>
    <property type="match status" value="1"/>
</dbReference>
<evidence type="ECO:0000313" key="3">
    <source>
        <dbReference type="Proteomes" id="UP000680656"/>
    </source>
</evidence>
<feature type="transmembrane region" description="Helical" evidence="1">
    <location>
        <begin position="213"/>
        <end position="235"/>
    </location>
</feature>
<gene>
    <name evidence="2" type="ORF">KHC33_11335</name>
</gene>
<evidence type="ECO:0000256" key="1">
    <source>
        <dbReference type="SAM" id="Phobius"/>
    </source>
</evidence>
<feature type="transmembrane region" description="Helical" evidence="1">
    <location>
        <begin position="241"/>
        <end position="262"/>
    </location>
</feature>
<feature type="transmembrane region" description="Helical" evidence="1">
    <location>
        <begin position="147"/>
        <end position="172"/>
    </location>
</feature>
<name>A0A8E7EJ00_9EURY</name>
<organism evidence="2 3">
    <name type="scientific">Methanospirillum purgamenti</name>
    <dbReference type="NCBI Taxonomy" id="2834276"/>
    <lineage>
        <taxon>Archaea</taxon>
        <taxon>Methanobacteriati</taxon>
        <taxon>Methanobacteriota</taxon>
        <taxon>Stenosarchaea group</taxon>
        <taxon>Methanomicrobia</taxon>
        <taxon>Methanomicrobiales</taxon>
        <taxon>Methanospirillaceae</taxon>
        <taxon>Methanospirillum</taxon>
    </lineage>
</organism>
<dbReference type="Pfam" id="PF12679">
    <property type="entry name" value="ABC2_membrane_2"/>
    <property type="match status" value="1"/>
</dbReference>
<accession>A0A8E7EJ00</accession>
<keyword evidence="1" id="KW-0812">Transmembrane</keyword>
<dbReference type="Proteomes" id="UP000680656">
    <property type="component" value="Chromosome"/>
</dbReference>
<dbReference type="AlphaFoldDB" id="A0A8E7EJ00"/>
<feature type="transmembrane region" description="Helical" evidence="1">
    <location>
        <begin position="80"/>
        <end position="108"/>
    </location>
</feature>
<dbReference type="KEGG" id="mrtj:KHC33_11335"/>
<dbReference type="GO" id="GO:0140359">
    <property type="term" value="F:ABC-type transporter activity"/>
    <property type="evidence" value="ECO:0007669"/>
    <property type="project" value="InterPro"/>
</dbReference>
<feature type="transmembrane region" description="Helical" evidence="1">
    <location>
        <begin position="21"/>
        <end position="42"/>
    </location>
</feature>
<keyword evidence="1" id="KW-0472">Membrane</keyword>
<sequence length="271" mass="29884">MNYRIIRAIAEKDIEDALHNPINIYGALIVSFIFAILIPLIITNAPTFDPNFTGQEAFDEIESLIPTPLQSLIDTLTPEALFIVIILGYLIAPLFLVIPLMISCIIASEAFVGEKERKTLEPLLYTPATDTELFLGKIAAAMIPGIVFTWLNFLIFALMVNIAGLPIMGSFWFPTINWIVMMIFLVPVISLLGVSVTIIISTRVKTFMEAYQATGILVLLVVGLMIAQSIGLLFLSPEVTVFVSLVVLVVDALLIKIGIKIFSRSEQITRV</sequence>
<dbReference type="RefSeq" id="WP_214418747.1">
    <property type="nucleotide sequence ID" value="NZ_CP075546.1"/>
</dbReference>
<dbReference type="GeneID" id="65097785"/>
<keyword evidence="3" id="KW-1185">Reference proteome</keyword>
<dbReference type="EMBL" id="CP075546">
    <property type="protein sequence ID" value="QVV87930.1"/>
    <property type="molecule type" value="Genomic_DNA"/>
</dbReference>
<evidence type="ECO:0000313" key="2">
    <source>
        <dbReference type="EMBL" id="QVV87930.1"/>
    </source>
</evidence>
<reference evidence="2 3" key="1">
    <citation type="submission" date="2021-05" db="EMBL/GenBank/DDBJ databases">
        <title>A novel Methanospirillum isolate from a pyrite-forming mixed culture.</title>
        <authorList>
            <person name="Bunk B."/>
            <person name="Sproer C."/>
            <person name="Spring S."/>
            <person name="Pester M."/>
        </authorList>
    </citation>
    <scope>NUCLEOTIDE SEQUENCE [LARGE SCALE GENOMIC DNA]</scope>
    <source>
        <strain evidence="2 3">J.3.6.1-F.2.7.3</strain>
    </source>
</reference>
<dbReference type="GO" id="GO:0005886">
    <property type="term" value="C:plasma membrane"/>
    <property type="evidence" value="ECO:0007669"/>
    <property type="project" value="UniProtKB-SubCell"/>
</dbReference>